<dbReference type="GO" id="GO:0051536">
    <property type="term" value="F:iron-sulfur cluster binding"/>
    <property type="evidence" value="ECO:0007669"/>
    <property type="project" value="UniProtKB-KW"/>
</dbReference>
<dbReference type="InterPro" id="IPR006638">
    <property type="entry name" value="Elp3/MiaA/NifB-like_rSAM"/>
</dbReference>
<name>A0A381V7L1_9ZZZZ</name>
<sequence length="634" mass="72506">PHALLVGHDSSEIENITLMALGGVLQHMNGITNYALVGENNINILTDIVKNKQPEWIGFNLYTGLTDFVFKWIKQYKIERASFILKKNISDFDSADSLLKNMVREAKGPIFDGSQIVYAPIIIGGHFNNYSFEESFCKGGDYVVRGKGINIFRDILLGLFEPGIYHDPMPYANIPKMDREVFYRDMFEFSDKTKGYVHSKIKSILTALGCSYTCSYCYISSLIDNLKEAYRDKGIKPPSIIQDRPIDTVLAEGRDIIRLDEYYGVKTAAVFDQADISLNNMHWWNELGEKWMHDIGIPFYIQARPAMLAGKKGIERIETISKRGLVSGISMAIESGDQSVRKLLLDRHENNSIVLDAIKNVKNFGVPLRTQAIVGLPVIKPSIPFNSKECKVSLVDHEGKEHYYEDPIQESLKCLDLVCSSFFRREDYYWNAIYSPFPGTPLGDYSIKAGFATGDTASQAYLFSSESGLNCFSDLISKRQLAFSLTSNFFAHFKNGKDLMSLFIYGRNNFDLDGFSSFVSDQKDNLLPKDQISTCGLIPNISKNCLESFFDYAYQEDSDFKFKEINKKLSYYYLYLLDGLVLAAKMAVYYHKNKNSFDLSNLYRVERLHYYDNCYHMNYIPEKYANYLTDYIKK</sequence>
<dbReference type="SFLD" id="SFLDS00029">
    <property type="entry name" value="Radical_SAM"/>
    <property type="match status" value="1"/>
</dbReference>
<dbReference type="SUPFAM" id="SSF102114">
    <property type="entry name" value="Radical SAM enzymes"/>
    <property type="match status" value="1"/>
</dbReference>
<feature type="non-terminal residue" evidence="7">
    <location>
        <position position="1"/>
    </location>
</feature>
<keyword evidence="5" id="KW-0411">Iron-sulfur</keyword>
<dbReference type="SMART" id="SM00729">
    <property type="entry name" value="Elp3"/>
    <property type="match status" value="1"/>
</dbReference>
<gene>
    <name evidence="7" type="ORF">METZ01_LOCUS89219</name>
</gene>
<organism evidence="7">
    <name type="scientific">marine metagenome</name>
    <dbReference type="NCBI Taxonomy" id="408172"/>
    <lineage>
        <taxon>unclassified sequences</taxon>
        <taxon>metagenomes</taxon>
        <taxon>ecological metagenomes</taxon>
    </lineage>
</organism>
<evidence type="ECO:0000256" key="4">
    <source>
        <dbReference type="ARBA" id="ARBA00023004"/>
    </source>
</evidence>
<dbReference type="SFLD" id="SFLDG01082">
    <property type="entry name" value="B12-binding_domain_containing"/>
    <property type="match status" value="1"/>
</dbReference>
<evidence type="ECO:0000256" key="5">
    <source>
        <dbReference type="ARBA" id="ARBA00023014"/>
    </source>
</evidence>
<evidence type="ECO:0000313" key="7">
    <source>
        <dbReference type="EMBL" id="SVA36365.1"/>
    </source>
</evidence>
<dbReference type="PANTHER" id="PTHR43409">
    <property type="entry name" value="ANAEROBIC MAGNESIUM-PROTOPORPHYRIN IX MONOMETHYL ESTER CYCLASE-RELATED"/>
    <property type="match status" value="1"/>
</dbReference>
<dbReference type="InterPro" id="IPR051198">
    <property type="entry name" value="BchE-like"/>
</dbReference>
<dbReference type="GO" id="GO:0046872">
    <property type="term" value="F:metal ion binding"/>
    <property type="evidence" value="ECO:0007669"/>
    <property type="project" value="UniProtKB-KW"/>
</dbReference>
<evidence type="ECO:0000256" key="3">
    <source>
        <dbReference type="ARBA" id="ARBA00022723"/>
    </source>
</evidence>
<proteinExistence type="predicted"/>
<feature type="domain" description="Elp3/MiaA/NifB-like radical SAM core" evidence="6">
    <location>
        <begin position="200"/>
        <end position="465"/>
    </location>
</feature>
<accession>A0A381V7L1</accession>
<protein>
    <recommendedName>
        <fullName evidence="6">Elp3/MiaA/NifB-like radical SAM core domain-containing protein</fullName>
    </recommendedName>
</protein>
<dbReference type="InterPro" id="IPR058240">
    <property type="entry name" value="rSAM_sf"/>
</dbReference>
<keyword evidence="3" id="KW-0479">Metal-binding</keyword>
<keyword evidence="4" id="KW-0408">Iron</keyword>
<keyword evidence="2" id="KW-0949">S-adenosyl-L-methionine</keyword>
<evidence type="ECO:0000259" key="6">
    <source>
        <dbReference type="SMART" id="SM00729"/>
    </source>
</evidence>
<dbReference type="AlphaFoldDB" id="A0A381V7L1"/>
<evidence type="ECO:0000256" key="2">
    <source>
        <dbReference type="ARBA" id="ARBA00022691"/>
    </source>
</evidence>
<dbReference type="GO" id="GO:0003824">
    <property type="term" value="F:catalytic activity"/>
    <property type="evidence" value="ECO:0007669"/>
    <property type="project" value="InterPro"/>
</dbReference>
<dbReference type="Pfam" id="PF04055">
    <property type="entry name" value="Radical_SAM"/>
    <property type="match status" value="1"/>
</dbReference>
<reference evidence="7" key="1">
    <citation type="submission" date="2018-05" db="EMBL/GenBank/DDBJ databases">
        <authorList>
            <person name="Lanie J.A."/>
            <person name="Ng W.-L."/>
            <person name="Kazmierczak K.M."/>
            <person name="Andrzejewski T.M."/>
            <person name="Davidsen T.M."/>
            <person name="Wayne K.J."/>
            <person name="Tettelin H."/>
            <person name="Glass J.I."/>
            <person name="Rusch D."/>
            <person name="Podicherti R."/>
            <person name="Tsui H.-C.T."/>
            <person name="Winkler M.E."/>
        </authorList>
    </citation>
    <scope>NUCLEOTIDE SEQUENCE</scope>
</reference>
<dbReference type="EMBL" id="UINC01008070">
    <property type="protein sequence ID" value="SVA36365.1"/>
    <property type="molecule type" value="Genomic_DNA"/>
</dbReference>
<comment type="cofactor">
    <cofactor evidence="1">
        <name>[4Fe-4S] cluster</name>
        <dbReference type="ChEBI" id="CHEBI:49883"/>
    </cofactor>
</comment>
<evidence type="ECO:0000256" key="1">
    <source>
        <dbReference type="ARBA" id="ARBA00001966"/>
    </source>
</evidence>
<dbReference type="InterPro" id="IPR007197">
    <property type="entry name" value="rSAM"/>
</dbReference>